<organism evidence="1 2">
    <name type="scientific">Candidatus Phycosocius bacilliformis</name>
    <dbReference type="NCBI Taxonomy" id="1445552"/>
    <lineage>
        <taxon>Bacteria</taxon>
        <taxon>Pseudomonadati</taxon>
        <taxon>Pseudomonadota</taxon>
        <taxon>Alphaproteobacteria</taxon>
        <taxon>Caulobacterales</taxon>
        <taxon>Caulobacterales incertae sedis</taxon>
        <taxon>Candidatus Phycosocius</taxon>
    </lineage>
</organism>
<dbReference type="Pfam" id="PF07386">
    <property type="entry name" value="DUF1499"/>
    <property type="match status" value="1"/>
</dbReference>
<dbReference type="RefSeq" id="WP_108984531.1">
    <property type="nucleotide sequence ID" value="NZ_BFBR01000003.1"/>
</dbReference>
<dbReference type="AlphaFoldDB" id="A0A2P2E9F7"/>
<evidence type="ECO:0000313" key="2">
    <source>
        <dbReference type="Proteomes" id="UP000245086"/>
    </source>
</evidence>
<dbReference type="Proteomes" id="UP000245086">
    <property type="component" value="Unassembled WGS sequence"/>
</dbReference>
<dbReference type="InterPro" id="IPR010865">
    <property type="entry name" value="DUF1499"/>
</dbReference>
<name>A0A2P2E9F7_9PROT</name>
<sequence length="136" mass="15172">MIKDFPLDFARFTKIWKPNQFLVLPAGFAAQQKPDLEAGVFAASIAQVTEAWLEILRSQPRVSDIRQDEGQIEAIQRTPLVGFPDWITAMPVDLGAGKASICVFSRSKYGIRDMGVNEKRVRLWLALLAQKLPTGS</sequence>
<reference evidence="1 2" key="1">
    <citation type="journal article" date="2018" name="Genome Announc.">
        <title>Draft Genome Sequence of "Candidatus Phycosocius bacilliformis," an Alphaproteobacterial Ectosymbiont of the Hydrocarbon-Producing Green Alga Botryococcus braunii.</title>
        <authorList>
            <person name="Tanabe Y."/>
            <person name="Yamaguchi H."/>
            <person name="Watanabe M.M."/>
        </authorList>
    </citation>
    <scope>NUCLEOTIDE SEQUENCE [LARGE SCALE GENOMIC DNA]</scope>
    <source>
        <strain evidence="1 2">BOTRYCO-2</strain>
    </source>
</reference>
<dbReference type="OrthoDB" id="8479024at2"/>
<accession>A0A2P2E9F7</accession>
<gene>
    <name evidence="1" type="ORF">PbB2_01333</name>
</gene>
<proteinExistence type="predicted"/>
<evidence type="ECO:0008006" key="3">
    <source>
        <dbReference type="Google" id="ProtNLM"/>
    </source>
</evidence>
<protein>
    <recommendedName>
        <fullName evidence="3">DUF1499 domain-containing protein</fullName>
    </recommendedName>
</protein>
<dbReference type="EMBL" id="BFBR01000003">
    <property type="protein sequence ID" value="GBF57664.1"/>
    <property type="molecule type" value="Genomic_DNA"/>
</dbReference>
<evidence type="ECO:0000313" key="1">
    <source>
        <dbReference type="EMBL" id="GBF57664.1"/>
    </source>
</evidence>
<comment type="caution">
    <text evidence="1">The sequence shown here is derived from an EMBL/GenBank/DDBJ whole genome shotgun (WGS) entry which is preliminary data.</text>
</comment>
<keyword evidence="2" id="KW-1185">Reference proteome</keyword>